<proteinExistence type="predicted"/>
<dbReference type="AlphaFoldDB" id="A0A1A9WI14"/>
<dbReference type="PRINTS" id="PR00627">
    <property type="entry name" value="GTPRANTC4"/>
</dbReference>
<dbReference type="PANTHER" id="PTHR24071:SF0">
    <property type="entry name" value="GTP-BINDING NUCLEAR PROTEIN RAN"/>
    <property type="match status" value="1"/>
</dbReference>
<keyword evidence="2" id="KW-0547">Nucleotide-binding</keyword>
<dbReference type="GO" id="GO:0005634">
    <property type="term" value="C:nucleus"/>
    <property type="evidence" value="ECO:0007669"/>
    <property type="project" value="TreeGrafter"/>
</dbReference>
<dbReference type="Gene3D" id="3.40.50.300">
    <property type="entry name" value="P-loop containing nucleotide triphosphate hydrolases"/>
    <property type="match status" value="1"/>
</dbReference>
<protein>
    <recommendedName>
        <fullName evidence="7">GTP-binding nuclear protein</fullName>
    </recommendedName>
</protein>
<dbReference type="GO" id="GO:0005737">
    <property type="term" value="C:cytoplasm"/>
    <property type="evidence" value="ECO:0007669"/>
    <property type="project" value="TreeGrafter"/>
</dbReference>
<evidence type="ECO:0008006" key="7">
    <source>
        <dbReference type="Google" id="ProtNLM"/>
    </source>
</evidence>
<dbReference type="GO" id="GO:0006606">
    <property type="term" value="P:protein import into nucleus"/>
    <property type="evidence" value="ECO:0007669"/>
    <property type="project" value="TreeGrafter"/>
</dbReference>
<keyword evidence="6" id="KW-1185">Reference proteome</keyword>
<dbReference type="GO" id="GO:0003924">
    <property type="term" value="F:GTPase activity"/>
    <property type="evidence" value="ECO:0007669"/>
    <property type="project" value="InterPro"/>
</dbReference>
<keyword evidence="3" id="KW-0653">Protein transport</keyword>
<keyword evidence="4" id="KW-0342">GTP-binding</keyword>
<accession>A0A1A9WI14</accession>
<organism evidence="5 6">
    <name type="scientific">Glossina brevipalpis</name>
    <dbReference type="NCBI Taxonomy" id="37001"/>
    <lineage>
        <taxon>Eukaryota</taxon>
        <taxon>Metazoa</taxon>
        <taxon>Ecdysozoa</taxon>
        <taxon>Arthropoda</taxon>
        <taxon>Hexapoda</taxon>
        <taxon>Insecta</taxon>
        <taxon>Pterygota</taxon>
        <taxon>Neoptera</taxon>
        <taxon>Endopterygota</taxon>
        <taxon>Diptera</taxon>
        <taxon>Brachycera</taxon>
        <taxon>Muscomorpha</taxon>
        <taxon>Hippoboscoidea</taxon>
        <taxon>Glossinidae</taxon>
        <taxon>Glossina</taxon>
    </lineage>
</organism>
<keyword evidence="1" id="KW-0813">Transport</keyword>
<evidence type="ECO:0000256" key="1">
    <source>
        <dbReference type="ARBA" id="ARBA00022448"/>
    </source>
</evidence>
<name>A0A1A9WI14_9MUSC</name>
<dbReference type="Pfam" id="PF00071">
    <property type="entry name" value="Ras"/>
    <property type="match status" value="1"/>
</dbReference>
<dbReference type="VEuPathDB" id="VectorBase:GBRI020571"/>
<evidence type="ECO:0000256" key="4">
    <source>
        <dbReference type="ARBA" id="ARBA00023134"/>
    </source>
</evidence>
<dbReference type="STRING" id="37001.A0A1A9WI14"/>
<dbReference type="EnsemblMetazoa" id="GBRI020571-RA">
    <property type="protein sequence ID" value="GBRI020571-PA"/>
    <property type="gene ID" value="GBRI020571"/>
</dbReference>
<sequence>MIRDDRMSLEADILTFECVLVGDGGTGTQLLKKKSGQCAIIMFVVISRITYKNVPHWCMDLVRACEDIAVVFCGNNLDIKDRKIKAKSIRCYRLKSKRTKISNCKLKEICNRPTKLPCPTMMVTCKQKN</sequence>
<dbReference type="InterPro" id="IPR027417">
    <property type="entry name" value="P-loop_NTPase"/>
</dbReference>
<reference evidence="5" key="2">
    <citation type="submission" date="2020-05" db="UniProtKB">
        <authorList>
            <consortium name="EnsemblMetazoa"/>
        </authorList>
    </citation>
    <scope>IDENTIFICATION</scope>
    <source>
        <strain evidence="5">IAEA</strain>
    </source>
</reference>
<dbReference type="InterPro" id="IPR001806">
    <property type="entry name" value="Small_GTPase"/>
</dbReference>
<dbReference type="PANTHER" id="PTHR24071">
    <property type="entry name" value="RAN GTPASE"/>
    <property type="match status" value="1"/>
</dbReference>
<evidence type="ECO:0000256" key="3">
    <source>
        <dbReference type="ARBA" id="ARBA00022927"/>
    </source>
</evidence>
<evidence type="ECO:0000313" key="6">
    <source>
        <dbReference type="Proteomes" id="UP000091820"/>
    </source>
</evidence>
<reference evidence="6" key="1">
    <citation type="submission" date="2014-03" db="EMBL/GenBank/DDBJ databases">
        <authorList>
            <person name="Aksoy S."/>
            <person name="Warren W."/>
            <person name="Wilson R.K."/>
        </authorList>
    </citation>
    <scope>NUCLEOTIDE SEQUENCE [LARGE SCALE GENOMIC DNA]</scope>
    <source>
        <strain evidence="6">IAEA</strain>
    </source>
</reference>
<dbReference type="GO" id="GO:0000054">
    <property type="term" value="P:ribosomal subunit export from nucleus"/>
    <property type="evidence" value="ECO:0007669"/>
    <property type="project" value="TreeGrafter"/>
</dbReference>
<dbReference type="GO" id="GO:0005525">
    <property type="term" value="F:GTP binding"/>
    <property type="evidence" value="ECO:0007669"/>
    <property type="project" value="UniProtKB-KW"/>
</dbReference>
<evidence type="ECO:0000313" key="5">
    <source>
        <dbReference type="EnsemblMetazoa" id="GBRI020571-PA"/>
    </source>
</evidence>
<dbReference type="Proteomes" id="UP000091820">
    <property type="component" value="Unassembled WGS sequence"/>
</dbReference>
<dbReference type="InterPro" id="IPR002041">
    <property type="entry name" value="Ran_GTPase"/>
</dbReference>
<evidence type="ECO:0000256" key="2">
    <source>
        <dbReference type="ARBA" id="ARBA00022741"/>
    </source>
</evidence>